<evidence type="ECO:0000313" key="2">
    <source>
        <dbReference type="EMBL" id="MEJ5903486.1"/>
    </source>
</evidence>
<dbReference type="PANTHER" id="PTHR32305:SF15">
    <property type="entry name" value="PROTEIN RHSA-RELATED"/>
    <property type="match status" value="1"/>
</dbReference>
<evidence type="ECO:0000256" key="1">
    <source>
        <dbReference type="SAM" id="MobiDB-lite"/>
    </source>
</evidence>
<evidence type="ECO:0000313" key="3">
    <source>
        <dbReference type="Proteomes" id="UP001377692"/>
    </source>
</evidence>
<dbReference type="PANTHER" id="PTHR32305">
    <property type="match status" value="1"/>
</dbReference>
<feature type="region of interest" description="Disordered" evidence="1">
    <location>
        <begin position="140"/>
        <end position="163"/>
    </location>
</feature>
<organism evidence="2 3">
    <name type="scientific">Pseudomonas kermanshahensis</name>
    <dbReference type="NCBI Taxonomy" id="2745482"/>
    <lineage>
        <taxon>Bacteria</taxon>
        <taxon>Pseudomonadati</taxon>
        <taxon>Pseudomonadota</taxon>
        <taxon>Gammaproteobacteria</taxon>
        <taxon>Pseudomonadales</taxon>
        <taxon>Pseudomonadaceae</taxon>
        <taxon>Pseudomonas</taxon>
    </lineage>
</organism>
<dbReference type="RefSeq" id="WP_186681663.1">
    <property type="nucleotide sequence ID" value="NZ_JBBHLD010000001.1"/>
</dbReference>
<dbReference type="Proteomes" id="UP001377692">
    <property type="component" value="Unassembled WGS sequence"/>
</dbReference>
<comment type="caution">
    <text evidence="2">The sequence shown here is derived from an EMBL/GenBank/DDBJ whole genome shotgun (WGS) entry which is preliminary data.</text>
</comment>
<accession>A0ABU8R107</accession>
<keyword evidence="3" id="KW-1185">Reference proteome</keyword>
<dbReference type="Gene3D" id="2.180.10.10">
    <property type="entry name" value="RHS repeat-associated core"/>
    <property type="match status" value="1"/>
</dbReference>
<protein>
    <submittedName>
        <fullName evidence="2">RHS repeat-associated core domain-containing protein</fullName>
    </submittedName>
</protein>
<dbReference type="InterPro" id="IPR050708">
    <property type="entry name" value="T6SS_VgrG/RHS"/>
</dbReference>
<dbReference type="InterPro" id="IPR022385">
    <property type="entry name" value="Rhs_assc_core"/>
</dbReference>
<dbReference type="NCBIfam" id="TIGR03696">
    <property type="entry name" value="Rhs_assc_core"/>
    <property type="match status" value="1"/>
</dbReference>
<dbReference type="EMBL" id="JBBHLD010000001">
    <property type="protein sequence ID" value="MEJ5903486.1"/>
    <property type="molecule type" value="Genomic_DNA"/>
</dbReference>
<proteinExistence type="predicted"/>
<gene>
    <name evidence="2" type="ORF">V7V80_02155</name>
</gene>
<sequence>MGILMINTKTGFTLLATNSQNSIIIAYAQGKTGLVNYLPFGFALALSQMPIRLKFTGEQQDPITGLYLLGNGYRSFSPALGRFVSPDKVSPFGNGGLNSYAYCNGDPVNLVDPEGRAGEPNALVPNELLVLRSRAIQRTRHDPNRAANRRHAVPAASADRNPAPLQAPVAPVAPVAPEASAAQRAINIGGAPAAAPNPQDVLDNYVISAIRLLQANRQGFGNPQSPNHANYRTLRNHVQSLAAENTQMLAQELPEYMSDLTHTLLRHADGALTINNMQIRAEE</sequence>
<dbReference type="SUPFAM" id="SSF56399">
    <property type="entry name" value="ADP-ribosylation"/>
    <property type="match status" value="1"/>
</dbReference>
<name>A0ABU8R107_9PSED</name>
<reference evidence="2 3" key="1">
    <citation type="submission" date="2024-02" db="EMBL/GenBank/DDBJ databases">
        <title>Identification of pathogenicity and growth-promoting functions of Pseudomonas putida variants.</title>
        <authorList>
            <person name="Sun J."/>
        </authorList>
    </citation>
    <scope>NUCLEOTIDE SEQUENCE [LARGE SCALE GENOMIC DNA]</scope>
    <source>
        <strain evidence="2 3">A04</strain>
    </source>
</reference>